<accession>F4KS80</accession>
<evidence type="ECO:0000256" key="5">
    <source>
        <dbReference type="ARBA" id="ARBA00022692"/>
    </source>
</evidence>
<feature type="transmembrane region" description="Helical" evidence="8">
    <location>
        <begin position="227"/>
        <end position="245"/>
    </location>
</feature>
<dbReference type="GO" id="GO:0005886">
    <property type="term" value="C:plasma membrane"/>
    <property type="evidence" value="ECO:0007669"/>
    <property type="project" value="UniProtKB-SubCell"/>
</dbReference>
<evidence type="ECO:0000256" key="8">
    <source>
        <dbReference type="RuleBase" id="RU363041"/>
    </source>
</evidence>
<proteinExistence type="inferred from homology"/>
<keyword evidence="4 8" id="KW-1003">Cell membrane</keyword>
<keyword evidence="6 8" id="KW-1133">Transmembrane helix</keyword>
<keyword evidence="7 8" id="KW-0472">Membrane</keyword>
<feature type="transmembrane region" description="Helical" evidence="8">
    <location>
        <begin position="126"/>
        <end position="146"/>
    </location>
</feature>
<gene>
    <name evidence="9" type="ordered locus">Halhy_4485</name>
</gene>
<name>F4KS80_HALH1</name>
<keyword evidence="10" id="KW-1185">Reference proteome</keyword>
<keyword evidence="5 8" id="KW-0812">Transmembrane</keyword>
<dbReference type="Pfam" id="PF01925">
    <property type="entry name" value="TauE"/>
    <property type="match status" value="1"/>
</dbReference>
<reference evidence="9 10" key="1">
    <citation type="journal article" date="2011" name="Stand. Genomic Sci.">
        <title>Complete genome sequence of Haliscomenobacter hydrossis type strain (O).</title>
        <authorList>
            <consortium name="US DOE Joint Genome Institute (JGI-PGF)"/>
            <person name="Daligault H."/>
            <person name="Lapidus A."/>
            <person name="Zeytun A."/>
            <person name="Nolan M."/>
            <person name="Lucas S."/>
            <person name="Del Rio T.G."/>
            <person name="Tice H."/>
            <person name="Cheng J.F."/>
            <person name="Tapia R."/>
            <person name="Han C."/>
            <person name="Goodwin L."/>
            <person name="Pitluck S."/>
            <person name="Liolios K."/>
            <person name="Pagani I."/>
            <person name="Ivanova N."/>
            <person name="Huntemann M."/>
            <person name="Mavromatis K."/>
            <person name="Mikhailova N."/>
            <person name="Pati A."/>
            <person name="Chen A."/>
            <person name="Palaniappan K."/>
            <person name="Land M."/>
            <person name="Hauser L."/>
            <person name="Brambilla E.M."/>
            <person name="Rohde M."/>
            <person name="Verbarg S."/>
            <person name="Goker M."/>
            <person name="Bristow J."/>
            <person name="Eisen J.A."/>
            <person name="Markowitz V."/>
            <person name="Hugenholtz P."/>
            <person name="Kyrpides N.C."/>
            <person name="Klenk H.P."/>
            <person name="Woyke T."/>
        </authorList>
    </citation>
    <scope>NUCLEOTIDE SEQUENCE [LARGE SCALE GENOMIC DNA]</scope>
    <source>
        <strain evidence="10">ATCC 27775 / DSM 1100 / LMG 10767 / O</strain>
    </source>
</reference>
<sequence length="253" mass="27626">MIYACLAALMAGFVDAIVGGGGLIQAPAMFILFPQFSVPRIIGTNRFASFMGTAVAAWQYSRKVEIPWRTVLYGGVGAGAMSFLGARFSSLISPEVLKPIILVLMVAIAVYTYLKKNLGHEEQFRVAVHLIPWVGLLVGMICGFYNGFVGPGTGSLLVFGFVSLIGYNFLMGSAISKFINVVADVFSLIFFLAQGYVSFEIAIPMMICNMIGSYLGSRTAILRGNGFVRLFFLCVIGSLLLRFGWDVYWELQQ</sequence>
<dbReference type="eggNOG" id="COG0730">
    <property type="taxonomic scope" value="Bacteria"/>
</dbReference>
<evidence type="ECO:0000256" key="4">
    <source>
        <dbReference type="ARBA" id="ARBA00022475"/>
    </source>
</evidence>
<dbReference type="PANTHER" id="PTHR30269:SF0">
    <property type="entry name" value="MEMBRANE TRANSPORTER PROTEIN YFCA-RELATED"/>
    <property type="match status" value="1"/>
</dbReference>
<evidence type="ECO:0000256" key="6">
    <source>
        <dbReference type="ARBA" id="ARBA00022989"/>
    </source>
</evidence>
<evidence type="ECO:0000256" key="3">
    <source>
        <dbReference type="ARBA" id="ARBA00022448"/>
    </source>
</evidence>
<evidence type="ECO:0000313" key="9">
    <source>
        <dbReference type="EMBL" id="AEE52325.1"/>
    </source>
</evidence>
<protein>
    <recommendedName>
        <fullName evidence="8">Probable membrane transporter protein</fullName>
    </recommendedName>
</protein>
<dbReference type="EMBL" id="CP002691">
    <property type="protein sequence ID" value="AEE52325.1"/>
    <property type="molecule type" value="Genomic_DNA"/>
</dbReference>
<dbReference type="HOGENOM" id="CLU_045498_2_0_10"/>
<evidence type="ECO:0000313" key="10">
    <source>
        <dbReference type="Proteomes" id="UP000008461"/>
    </source>
</evidence>
<comment type="subcellular location">
    <subcellularLocation>
        <location evidence="1 8">Cell membrane</location>
        <topology evidence="1 8">Multi-pass membrane protein</topology>
    </subcellularLocation>
</comment>
<keyword evidence="3" id="KW-0813">Transport</keyword>
<dbReference type="AlphaFoldDB" id="F4KS80"/>
<dbReference type="Proteomes" id="UP000008461">
    <property type="component" value="Chromosome"/>
</dbReference>
<evidence type="ECO:0000256" key="2">
    <source>
        <dbReference type="ARBA" id="ARBA00009142"/>
    </source>
</evidence>
<evidence type="ECO:0000256" key="1">
    <source>
        <dbReference type="ARBA" id="ARBA00004651"/>
    </source>
</evidence>
<feature type="transmembrane region" description="Helical" evidence="8">
    <location>
        <begin position="182"/>
        <end position="207"/>
    </location>
</feature>
<dbReference type="KEGG" id="hhy:Halhy_4485"/>
<evidence type="ECO:0000256" key="7">
    <source>
        <dbReference type="ARBA" id="ARBA00023136"/>
    </source>
</evidence>
<dbReference type="InterPro" id="IPR002781">
    <property type="entry name" value="TM_pro_TauE-like"/>
</dbReference>
<reference key="2">
    <citation type="submission" date="2011-04" db="EMBL/GenBank/DDBJ databases">
        <title>Complete sequence of chromosome of Haliscomenobacter hydrossis DSM 1100.</title>
        <authorList>
            <consortium name="US DOE Joint Genome Institute (JGI-PGF)"/>
            <person name="Lucas S."/>
            <person name="Han J."/>
            <person name="Lapidus A."/>
            <person name="Bruce D."/>
            <person name="Goodwin L."/>
            <person name="Pitluck S."/>
            <person name="Peters L."/>
            <person name="Kyrpides N."/>
            <person name="Mavromatis K."/>
            <person name="Ivanova N."/>
            <person name="Ovchinnikova G."/>
            <person name="Pagani I."/>
            <person name="Daligault H."/>
            <person name="Detter J.C."/>
            <person name="Han C."/>
            <person name="Land M."/>
            <person name="Hauser L."/>
            <person name="Markowitz V."/>
            <person name="Cheng J.-F."/>
            <person name="Hugenholtz P."/>
            <person name="Woyke T."/>
            <person name="Wu D."/>
            <person name="Verbarg S."/>
            <person name="Frueling A."/>
            <person name="Brambilla E."/>
            <person name="Klenk H.-P."/>
            <person name="Eisen J.A."/>
        </authorList>
    </citation>
    <scope>NUCLEOTIDE SEQUENCE</scope>
    <source>
        <strain>DSM 1100</strain>
    </source>
</reference>
<feature type="transmembrane region" description="Helical" evidence="8">
    <location>
        <begin position="152"/>
        <end position="170"/>
    </location>
</feature>
<dbReference type="InterPro" id="IPR052017">
    <property type="entry name" value="TSUP"/>
</dbReference>
<organism evidence="9 10">
    <name type="scientific">Haliscomenobacter hydrossis (strain ATCC 27775 / DSM 1100 / LMG 10767 / O)</name>
    <dbReference type="NCBI Taxonomy" id="760192"/>
    <lineage>
        <taxon>Bacteria</taxon>
        <taxon>Pseudomonadati</taxon>
        <taxon>Bacteroidota</taxon>
        <taxon>Saprospiria</taxon>
        <taxon>Saprospirales</taxon>
        <taxon>Haliscomenobacteraceae</taxon>
        <taxon>Haliscomenobacter</taxon>
    </lineage>
</organism>
<comment type="similarity">
    <text evidence="2 8">Belongs to the 4-toluene sulfonate uptake permease (TSUP) (TC 2.A.102) family.</text>
</comment>
<dbReference type="RefSeq" id="WP_013766863.1">
    <property type="nucleotide sequence ID" value="NC_015510.1"/>
</dbReference>
<dbReference type="OrthoDB" id="554695at2"/>
<dbReference type="PANTHER" id="PTHR30269">
    <property type="entry name" value="TRANSMEMBRANE PROTEIN YFCA"/>
    <property type="match status" value="1"/>
</dbReference>
<feature type="transmembrane region" description="Helical" evidence="8">
    <location>
        <begin position="96"/>
        <end position="114"/>
    </location>
</feature>